<dbReference type="Proteomes" id="UP000663981">
    <property type="component" value="Unassembled WGS sequence"/>
</dbReference>
<reference evidence="3 4" key="1">
    <citation type="submission" date="2021-03" db="EMBL/GenBank/DDBJ databases">
        <title>Whole genome sequence of Metabacillus bambusae BG109.</title>
        <authorList>
            <person name="Jeong J.W."/>
        </authorList>
    </citation>
    <scope>NUCLEOTIDE SEQUENCE [LARGE SCALE GENOMIC DNA]</scope>
    <source>
        <strain evidence="3 4">BG109</strain>
    </source>
</reference>
<dbReference type="PANTHER" id="PTHR42949">
    <property type="entry name" value="ANAEROBIC GLYCEROL-3-PHOSPHATE DEHYDROGENASE SUBUNIT B"/>
    <property type="match status" value="1"/>
</dbReference>
<dbReference type="Gene3D" id="3.50.50.60">
    <property type="entry name" value="FAD/NAD(P)-binding domain"/>
    <property type="match status" value="3"/>
</dbReference>
<proteinExistence type="predicted"/>
<dbReference type="InterPro" id="IPR036188">
    <property type="entry name" value="FAD/NAD-bd_sf"/>
</dbReference>
<evidence type="ECO:0000313" key="4">
    <source>
        <dbReference type="Proteomes" id="UP000663981"/>
    </source>
</evidence>
<sequence>MIDLVIVGAGPAGLGAAISAAENGLEVCILDEFVKPGGRLLGQLHEEPDGKWVNGITEAQKLYERAIQLGVNIQCGVSVYDLIKTDNGWCVYTTDRTIESKCLLLATGASETPIPVPGWTLPGVMSIGAAQVMGNVHRVKPGEKGIIIGVNVLSVAIARELQLCGVHIESILLPEPSLVSGDHSNPEKMMESLLRLTHLAPSPIIRFGGKWVNPKLGARLYPKNGFKMWGIPIQLRKTALEIVGKNQVEGVRTAEISATGDVIKGTEKVVSADFVCIAGGLTPMSELAAVAGCSYSYVPELGGHVPIHNEFMQTNLKGLYVSGNITGVESAKVARAQGKVAGLSIARELNAIKASTDEVIDNAIKEVIETRRNALIQFQPGIEEAREELHDKFYESIEKESRSKIKLS</sequence>
<dbReference type="EMBL" id="JAGDEL010000004">
    <property type="protein sequence ID" value="MBO1511427.1"/>
    <property type="molecule type" value="Genomic_DNA"/>
</dbReference>
<organism evidence="3 4">
    <name type="scientific">Metabacillus bambusae</name>
    <dbReference type="NCBI Taxonomy" id="2795218"/>
    <lineage>
        <taxon>Bacteria</taxon>
        <taxon>Bacillati</taxon>
        <taxon>Bacillota</taxon>
        <taxon>Bacilli</taxon>
        <taxon>Bacillales</taxon>
        <taxon>Bacillaceae</taxon>
        <taxon>Metabacillus</taxon>
    </lineage>
</organism>
<dbReference type="PRINTS" id="PR00469">
    <property type="entry name" value="PNDRDTASEII"/>
</dbReference>
<evidence type="ECO:0000259" key="2">
    <source>
        <dbReference type="Pfam" id="PF07992"/>
    </source>
</evidence>
<gene>
    <name evidence="3" type="ORF">I7822_07070</name>
</gene>
<dbReference type="InterPro" id="IPR051691">
    <property type="entry name" value="Metab_Enz_Cyan_OpOx_G3PDH"/>
</dbReference>
<dbReference type="PANTHER" id="PTHR42949:SF3">
    <property type="entry name" value="ANAEROBIC GLYCEROL-3-PHOSPHATE DEHYDROGENASE SUBUNIT B"/>
    <property type="match status" value="1"/>
</dbReference>
<dbReference type="RefSeq" id="WP_207976933.1">
    <property type="nucleotide sequence ID" value="NZ_JAGDEL010000004.1"/>
</dbReference>
<dbReference type="Pfam" id="PF07992">
    <property type="entry name" value="Pyr_redox_2"/>
    <property type="match status" value="1"/>
</dbReference>
<evidence type="ECO:0000313" key="3">
    <source>
        <dbReference type="EMBL" id="MBO1511427.1"/>
    </source>
</evidence>
<accession>A0ABS3MZJ0</accession>
<comment type="caution">
    <text evidence="3">The sequence shown here is derived from an EMBL/GenBank/DDBJ whole genome shotgun (WGS) entry which is preliminary data.</text>
</comment>
<dbReference type="InterPro" id="IPR023753">
    <property type="entry name" value="FAD/NAD-binding_dom"/>
</dbReference>
<feature type="domain" description="FAD/NAD(P)-binding" evidence="2">
    <location>
        <begin position="3"/>
        <end position="338"/>
    </location>
</feature>
<keyword evidence="4" id="KW-1185">Reference proteome</keyword>
<keyword evidence="1" id="KW-0560">Oxidoreductase</keyword>
<name>A0ABS3MZJ0_9BACI</name>
<dbReference type="PRINTS" id="PR00368">
    <property type="entry name" value="FADPNR"/>
</dbReference>
<protein>
    <submittedName>
        <fullName evidence="3">FAD-dependent oxidoreductase</fullName>
    </submittedName>
</protein>
<dbReference type="SUPFAM" id="SSF51905">
    <property type="entry name" value="FAD/NAD(P)-binding domain"/>
    <property type="match status" value="1"/>
</dbReference>
<evidence type="ECO:0000256" key="1">
    <source>
        <dbReference type="ARBA" id="ARBA00023002"/>
    </source>
</evidence>